<dbReference type="Proteomes" id="UP000285060">
    <property type="component" value="Unassembled WGS sequence"/>
</dbReference>
<dbReference type="VEuPathDB" id="FungiDB:H310_06328"/>
<evidence type="ECO:0000313" key="2">
    <source>
        <dbReference type="Proteomes" id="UP000285060"/>
    </source>
</evidence>
<dbReference type="EMBL" id="QUSY01002209">
    <property type="protein sequence ID" value="RHY22018.1"/>
    <property type="molecule type" value="Genomic_DNA"/>
</dbReference>
<keyword evidence="2" id="KW-1185">Reference proteome</keyword>
<evidence type="ECO:0008006" key="3">
    <source>
        <dbReference type="Google" id="ProtNLM"/>
    </source>
</evidence>
<feature type="non-terminal residue" evidence="1">
    <location>
        <position position="1"/>
    </location>
</feature>
<comment type="caution">
    <text evidence="1">The sequence shown here is derived from an EMBL/GenBank/DDBJ whole genome shotgun (WGS) entry which is preliminary data.</text>
</comment>
<gene>
    <name evidence="1" type="ORF">DYB32_009646</name>
</gene>
<reference evidence="1 2" key="1">
    <citation type="submission" date="2018-08" db="EMBL/GenBank/DDBJ databases">
        <title>Aphanomyces genome sequencing and annotation.</title>
        <authorList>
            <person name="Minardi D."/>
            <person name="Oidtmann B."/>
            <person name="Van Der Giezen M."/>
            <person name="Studholme D.J."/>
        </authorList>
    </citation>
    <scope>NUCLEOTIDE SEQUENCE [LARGE SCALE GENOMIC DNA]</scope>
    <source>
        <strain evidence="1 2">NJM0002</strain>
    </source>
</reference>
<sequence>AYQISVRRNRSLVAVIHDRITSNMDVEGSNAAIDFAANSAIALHASGLKHHIVVDSGASAHMTGKPNIKTSCGKDITDVLLIEGMPMTLLSVPALMKADSEVSVQFKNDSCTLFSDRAKVATAYLSPDQRLYVLDGTCSTDRVNVAITDATTLWHNRIGHLPADALSACAKAGLGIPPGLQTSPLVG</sequence>
<organism evidence="1 2">
    <name type="scientific">Aphanomyces invadans</name>
    <dbReference type="NCBI Taxonomy" id="157072"/>
    <lineage>
        <taxon>Eukaryota</taxon>
        <taxon>Sar</taxon>
        <taxon>Stramenopiles</taxon>
        <taxon>Oomycota</taxon>
        <taxon>Saprolegniomycetes</taxon>
        <taxon>Saprolegniales</taxon>
        <taxon>Verrucalvaceae</taxon>
        <taxon>Aphanomyces</taxon>
    </lineage>
</organism>
<dbReference type="AlphaFoldDB" id="A0A418AI41"/>
<proteinExistence type="predicted"/>
<evidence type="ECO:0000313" key="1">
    <source>
        <dbReference type="EMBL" id="RHY22018.1"/>
    </source>
</evidence>
<accession>A0A418AI41</accession>
<name>A0A418AI41_9STRA</name>
<protein>
    <recommendedName>
        <fullName evidence="3">GAG-pre-integrase domain-containing protein</fullName>
    </recommendedName>
</protein>